<organism evidence="2 3">
    <name type="scientific">Blastococcus saxobsidens (strain DD2)</name>
    <dbReference type="NCBI Taxonomy" id="1146883"/>
    <lineage>
        <taxon>Bacteria</taxon>
        <taxon>Bacillati</taxon>
        <taxon>Actinomycetota</taxon>
        <taxon>Actinomycetes</taxon>
        <taxon>Geodermatophilales</taxon>
        <taxon>Geodermatophilaceae</taxon>
        <taxon>Blastococcus</taxon>
    </lineage>
</organism>
<sequence>MKRSPSPVLLLLGGASWTAGQAVLPDMGTDWGPRLAAVAAARPAQSLSAGLFVVAGGLLVTAAVVTARRPLPGRGAGTVRTGTVLLALGGIWLAAGRGAFNLQMYRLSDPSVPAAPAADVLAADVGPGFVPLVLALPALLVAPVVLAVGAWRSGAAGRLPALALATWVLGIGGFMASEFTVKAGEVAGLLVASTALGLVAVAVSRAAAPGAGAAVTPLAAPGQVPAGQV</sequence>
<dbReference type="Proteomes" id="UP000007517">
    <property type="component" value="Chromosome"/>
</dbReference>
<evidence type="ECO:0000313" key="3">
    <source>
        <dbReference type="Proteomes" id="UP000007517"/>
    </source>
</evidence>
<evidence type="ECO:0008006" key="4">
    <source>
        <dbReference type="Google" id="ProtNLM"/>
    </source>
</evidence>
<feature type="transmembrane region" description="Helical" evidence="1">
    <location>
        <begin position="46"/>
        <end position="67"/>
    </location>
</feature>
<dbReference type="KEGG" id="bsd:BLASA_3871"/>
<keyword evidence="3" id="KW-1185">Reference proteome</keyword>
<reference evidence="3" key="2">
    <citation type="submission" date="2012-02" db="EMBL/GenBank/DDBJ databases">
        <title>Complete genome sequence of Blastococcus saxobsidens strain DD2.</title>
        <authorList>
            <person name="Genoscope."/>
        </authorList>
    </citation>
    <scope>NUCLEOTIDE SEQUENCE [LARGE SCALE GENOMIC DNA]</scope>
    <source>
        <strain evidence="3">DD2</strain>
    </source>
</reference>
<evidence type="ECO:0000313" key="2">
    <source>
        <dbReference type="EMBL" id="CCG04702.1"/>
    </source>
</evidence>
<feature type="transmembrane region" description="Helical" evidence="1">
    <location>
        <begin position="186"/>
        <end position="203"/>
    </location>
</feature>
<keyword evidence="1" id="KW-0472">Membrane</keyword>
<feature type="transmembrane region" description="Helical" evidence="1">
    <location>
        <begin position="161"/>
        <end position="180"/>
    </location>
</feature>
<dbReference type="RefSeq" id="WP_014377577.1">
    <property type="nucleotide sequence ID" value="NC_016943.1"/>
</dbReference>
<accession>H6RX91</accession>
<gene>
    <name evidence="2" type="ordered locus">BLASA_3871</name>
</gene>
<dbReference type="AlphaFoldDB" id="H6RX91"/>
<name>H6RX91_BLASD</name>
<dbReference type="STRING" id="1146883.BLASA_3871"/>
<dbReference type="EMBL" id="FO117623">
    <property type="protein sequence ID" value="CCG04702.1"/>
    <property type="molecule type" value="Genomic_DNA"/>
</dbReference>
<feature type="transmembrane region" description="Helical" evidence="1">
    <location>
        <begin position="129"/>
        <end position="149"/>
    </location>
</feature>
<keyword evidence="1" id="KW-0812">Transmembrane</keyword>
<protein>
    <recommendedName>
        <fullName evidence="4">DUF998 domain-containing protein</fullName>
    </recommendedName>
</protein>
<proteinExistence type="predicted"/>
<dbReference type="HOGENOM" id="CLU_1207917_0_0_11"/>
<evidence type="ECO:0000256" key="1">
    <source>
        <dbReference type="SAM" id="Phobius"/>
    </source>
</evidence>
<feature type="transmembrane region" description="Helical" evidence="1">
    <location>
        <begin position="79"/>
        <end position="100"/>
    </location>
</feature>
<keyword evidence="1" id="KW-1133">Transmembrane helix</keyword>
<reference evidence="2 3" key="1">
    <citation type="journal article" date="2012" name="J. Bacteriol.">
        <title>Genome Sequence of Blastococcus saxobsidens DD2, a Stone-Inhabiting Bacterium.</title>
        <authorList>
            <person name="Chouaia B."/>
            <person name="Crotti E."/>
            <person name="Brusetti L."/>
            <person name="Daffonchio D."/>
            <person name="Essoussi I."/>
            <person name="Nouioui I."/>
            <person name="Sbissi I."/>
            <person name="Ghodhbane-Gtari F."/>
            <person name="Gtari M."/>
            <person name="Vacherie B."/>
            <person name="Barbe V."/>
            <person name="Medigue C."/>
            <person name="Gury J."/>
            <person name="Pujic P."/>
            <person name="Normand P."/>
        </authorList>
    </citation>
    <scope>NUCLEOTIDE SEQUENCE [LARGE SCALE GENOMIC DNA]</scope>
    <source>
        <strain evidence="2 3">DD2</strain>
    </source>
</reference>